<reference evidence="5" key="1">
    <citation type="journal article" date="2022" name="Plant J.">
        <title>Strategies of tolerance reflected in two North American maple genomes.</title>
        <authorList>
            <person name="McEvoy S.L."/>
            <person name="Sezen U.U."/>
            <person name="Trouern-Trend A."/>
            <person name="McMahon S.M."/>
            <person name="Schaberg P.G."/>
            <person name="Yang J."/>
            <person name="Wegrzyn J.L."/>
            <person name="Swenson N.G."/>
        </authorList>
    </citation>
    <scope>NUCLEOTIDE SEQUENCE</scope>
    <source>
        <strain evidence="5">NS2018</strain>
    </source>
</reference>
<evidence type="ECO:0000313" key="6">
    <source>
        <dbReference type="Proteomes" id="UP001168877"/>
    </source>
</evidence>
<reference evidence="5" key="2">
    <citation type="submission" date="2023-06" db="EMBL/GenBank/DDBJ databases">
        <authorList>
            <person name="Swenson N.G."/>
            <person name="Wegrzyn J.L."/>
            <person name="Mcevoy S.L."/>
        </authorList>
    </citation>
    <scope>NUCLEOTIDE SEQUENCE</scope>
    <source>
        <strain evidence="5">NS2018</strain>
        <tissue evidence="5">Leaf</tissue>
    </source>
</reference>
<dbReference type="AlphaFoldDB" id="A0AA39T0L2"/>
<sequence>MDSLSLEEEITKVLETGAAISFDFEGREEDLSQFLSEINLENNNLSGRVPFSSKFTSNVGAKLKLKGNPDLCIDDGLTTNGSLGQLKLCKAPDFPIAEMKLGWDLKTGLERHLSSWNSPDDPSPGNFTFGVQLKGNPDVFMWKGSNKFFRRGPWNGIQFSGVLNSSPNSVFESNFVENEDELYYGFKMIDKSMLSMVVLNKTRDLLELLTWSETTQNWNVYSYVPRDPCDSYGLCGAYGNCITTQLPMCQCLEGLKPKSTGYRDWSEGCVRNKALNYSKLDGFIKFNGLKLPDATNSSVNKSMNLEQCRVKCLENTSCMAYSNLDIRGGGSGCAMWFGDLIDIKQLSNDVQDLFIRMSTSELGFVSLCKVLIVLARVVSFEKSASKRSEKQLSVIIGVLGFLICSGVLSSVLDFDLGSIDGFGKFSVAVLMSCVVAFLYMPGGKNARSFWLGSDQL</sequence>
<dbReference type="CDD" id="cd01098">
    <property type="entry name" value="PAN_AP_plant"/>
    <property type="match status" value="1"/>
</dbReference>
<feature type="transmembrane region" description="Helical" evidence="3">
    <location>
        <begin position="362"/>
        <end position="380"/>
    </location>
</feature>
<dbReference type="Pfam" id="PF08276">
    <property type="entry name" value="PAN_2"/>
    <property type="match status" value="1"/>
</dbReference>
<keyword evidence="2" id="KW-1015">Disulfide bond</keyword>
<gene>
    <name evidence="5" type="ORF">LWI29_008953</name>
</gene>
<organism evidence="5 6">
    <name type="scientific">Acer saccharum</name>
    <name type="common">Sugar maple</name>
    <dbReference type="NCBI Taxonomy" id="4024"/>
    <lineage>
        <taxon>Eukaryota</taxon>
        <taxon>Viridiplantae</taxon>
        <taxon>Streptophyta</taxon>
        <taxon>Embryophyta</taxon>
        <taxon>Tracheophyta</taxon>
        <taxon>Spermatophyta</taxon>
        <taxon>Magnoliopsida</taxon>
        <taxon>eudicotyledons</taxon>
        <taxon>Gunneridae</taxon>
        <taxon>Pentapetalae</taxon>
        <taxon>rosids</taxon>
        <taxon>malvids</taxon>
        <taxon>Sapindales</taxon>
        <taxon>Sapindaceae</taxon>
        <taxon>Hippocastanoideae</taxon>
        <taxon>Acereae</taxon>
        <taxon>Acer</taxon>
    </lineage>
</organism>
<evidence type="ECO:0000256" key="2">
    <source>
        <dbReference type="ARBA" id="ARBA00023157"/>
    </source>
</evidence>
<evidence type="ECO:0000313" key="5">
    <source>
        <dbReference type="EMBL" id="KAK0599822.1"/>
    </source>
</evidence>
<evidence type="ECO:0000256" key="1">
    <source>
        <dbReference type="ARBA" id="ARBA00022729"/>
    </source>
</evidence>
<keyword evidence="1" id="KW-0732">Signal</keyword>
<protein>
    <recommendedName>
        <fullName evidence="4">Apple domain-containing protein</fullName>
    </recommendedName>
</protein>
<evidence type="ECO:0000259" key="4">
    <source>
        <dbReference type="PROSITE" id="PS50948"/>
    </source>
</evidence>
<dbReference type="PROSITE" id="PS50948">
    <property type="entry name" value="PAN"/>
    <property type="match status" value="1"/>
</dbReference>
<dbReference type="Pfam" id="PF00954">
    <property type="entry name" value="S_locus_glycop"/>
    <property type="match status" value="1"/>
</dbReference>
<dbReference type="PANTHER" id="PTHR32444">
    <property type="entry name" value="BULB-TYPE LECTIN DOMAIN-CONTAINING PROTEIN"/>
    <property type="match status" value="1"/>
</dbReference>
<name>A0AA39T0L2_ACESA</name>
<dbReference type="Proteomes" id="UP001168877">
    <property type="component" value="Unassembled WGS sequence"/>
</dbReference>
<feature type="transmembrane region" description="Helical" evidence="3">
    <location>
        <begin position="422"/>
        <end position="440"/>
    </location>
</feature>
<comment type="caution">
    <text evidence="5">The sequence shown here is derived from an EMBL/GenBank/DDBJ whole genome shotgun (WGS) entry which is preliminary data.</text>
</comment>
<feature type="transmembrane region" description="Helical" evidence="3">
    <location>
        <begin position="392"/>
        <end position="410"/>
    </location>
</feature>
<keyword evidence="3" id="KW-0812">Transmembrane</keyword>
<dbReference type="SMART" id="SM00473">
    <property type="entry name" value="PAN_AP"/>
    <property type="match status" value="1"/>
</dbReference>
<dbReference type="EMBL" id="JAUESC010000003">
    <property type="protein sequence ID" value="KAK0599822.1"/>
    <property type="molecule type" value="Genomic_DNA"/>
</dbReference>
<keyword evidence="3" id="KW-0472">Membrane</keyword>
<keyword evidence="3" id="KW-1133">Transmembrane helix</keyword>
<dbReference type="GO" id="GO:0048544">
    <property type="term" value="P:recognition of pollen"/>
    <property type="evidence" value="ECO:0007669"/>
    <property type="project" value="InterPro"/>
</dbReference>
<accession>A0AA39T0L2</accession>
<evidence type="ECO:0000256" key="3">
    <source>
        <dbReference type="SAM" id="Phobius"/>
    </source>
</evidence>
<dbReference type="Gene3D" id="3.50.4.10">
    <property type="entry name" value="Hepatocyte Growth Factor"/>
    <property type="match status" value="1"/>
</dbReference>
<dbReference type="InterPro" id="IPR003609">
    <property type="entry name" value="Pan_app"/>
</dbReference>
<dbReference type="InterPro" id="IPR000858">
    <property type="entry name" value="S_locus_glycoprot_dom"/>
</dbReference>
<proteinExistence type="predicted"/>
<dbReference type="PANTHER" id="PTHR32444:SF249">
    <property type="entry name" value="CURCULIN-LIKE (MANNOSE-BINDING) LECTIN FAMILY PROTEIN"/>
    <property type="match status" value="1"/>
</dbReference>
<feature type="domain" description="Apple" evidence="4">
    <location>
        <begin position="269"/>
        <end position="359"/>
    </location>
</feature>
<keyword evidence="6" id="KW-1185">Reference proteome</keyword>